<sequence>MTETTTKLNEDLELFAKRLSRGRKLRHSLQHSPTADELAQLRQALDLRLQSGSMDLKLLALEWRYDVALLLDHLRHWMYEVDRDFSH</sequence>
<dbReference type="GeneID" id="32527918"/>
<reference evidence="1 2" key="1">
    <citation type="submission" date="2020-08" db="EMBL/GenBank/DDBJ databases">
        <title>Genomic Encyclopedia of Type Strains, Phase IV (KMG-V): Genome sequencing to study the core and pangenomes of soil and plant-associated prokaryotes.</title>
        <authorList>
            <person name="Whitman W."/>
        </authorList>
    </citation>
    <scope>NUCLEOTIDE SEQUENCE [LARGE SCALE GENOMIC DNA]</scope>
    <source>
        <strain evidence="1 2">SEMIA 492</strain>
    </source>
</reference>
<dbReference type="EMBL" id="JACIIG010000008">
    <property type="protein sequence ID" value="MBB4569249.1"/>
    <property type="molecule type" value="Genomic_DNA"/>
</dbReference>
<proteinExistence type="predicted"/>
<accession>A0A7W7EL92</accession>
<dbReference type="RefSeq" id="WP_037135462.1">
    <property type="nucleotide sequence ID" value="NZ_JACIIG010000008.1"/>
</dbReference>
<name>A0A7W7EL92_9HYPH</name>
<evidence type="ECO:0000313" key="1">
    <source>
        <dbReference type="EMBL" id="MBB4569249.1"/>
    </source>
</evidence>
<protein>
    <submittedName>
        <fullName evidence="1">Uncharacterized protein</fullName>
    </submittedName>
</protein>
<dbReference type="Proteomes" id="UP000543836">
    <property type="component" value="Unassembled WGS sequence"/>
</dbReference>
<evidence type="ECO:0000313" key="2">
    <source>
        <dbReference type="Proteomes" id="UP000543836"/>
    </source>
</evidence>
<dbReference type="OrthoDB" id="8390886at2"/>
<comment type="caution">
    <text evidence="1">The sequence shown here is derived from an EMBL/GenBank/DDBJ whole genome shotgun (WGS) entry which is preliminary data.</text>
</comment>
<dbReference type="AlphaFoldDB" id="A0A7W7EL92"/>
<organism evidence="1 2">
    <name type="scientific">Rhizobium leucaenae</name>
    <dbReference type="NCBI Taxonomy" id="29450"/>
    <lineage>
        <taxon>Bacteria</taxon>
        <taxon>Pseudomonadati</taxon>
        <taxon>Pseudomonadota</taxon>
        <taxon>Alphaproteobacteria</taxon>
        <taxon>Hyphomicrobiales</taxon>
        <taxon>Rhizobiaceae</taxon>
        <taxon>Rhizobium/Agrobacterium group</taxon>
        <taxon>Rhizobium</taxon>
    </lineage>
</organism>
<keyword evidence="2" id="KW-1185">Reference proteome</keyword>
<gene>
    <name evidence="1" type="ORF">GGE60_003373</name>
</gene>